<dbReference type="Proteomes" id="UP000050443">
    <property type="component" value="Unassembled WGS sequence"/>
</dbReference>
<protein>
    <submittedName>
        <fullName evidence="1">Uncharacterized protein</fullName>
    </submittedName>
</protein>
<proteinExistence type="predicted"/>
<name>A0A0Q0VZZ5_9FLAO</name>
<reference evidence="1 2" key="1">
    <citation type="submission" date="2014-09" db="EMBL/GenBank/DDBJ databases">
        <title>Genome sequence of Flavobacterium aquidurense RC62.</title>
        <authorList>
            <person name="Kim J.F."/>
            <person name="Kwak M.-J."/>
        </authorList>
    </citation>
    <scope>NUCLEOTIDE SEQUENCE [LARGE SCALE GENOMIC DNA]</scope>
    <source>
        <strain evidence="1 2">RC62</strain>
    </source>
</reference>
<dbReference type="EMBL" id="JRLF01000015">
    <property type="protein sequence ID" value="KQB37501.1"/>
    <property type="molecule type" value="Genomic_DNA"/>
</dbReference>
<dbReference type="PATRIC" id="fig|362413.3.peg.2614"/>
<gene>
    <name evidence="1" type="ORF">RC62_2667</name>
</gene>
<accession>A0A0Q0VZZ5</accession>
<evidence type="ECO:0000313" key="2">
    <source>
        <dbReference type="Proteomes" id="UP000050443"/>
    </source>
</evidence>
<dbReference type="AlphaFoldDB" id="A0A0Q0VZZ5"/>
<evidence type="ECO:0000313" key="1">
    <source>
        <dbReference type="EMBL" id="KQB37501.1"/>
    </source>
</evidence>
<organism evidence="1 2">
    <name type="scientific">Flavobacterium aquidurense</name>
    <dbReference type="NCBI Taxonomy" id="362413"/>
    <lineage>
        <taxon>Bacteria</taxon>
        <taxon>Pseudomonadati</taxon>
        <taxon>Bacteroidota</taxon>
        <taxon>Flavobacteriia</taxon>
        <taxon>Flavobacteriales</taxon>
        <taxon>Flavobacteriaceae</taxon>
        <taxon>Flavobacterium</taxon>
    </lineage>
</organism>
<comment type="caution">
    <text evidence="1">The sequence shown here is derived from an EMBL/GenBank/DDBJ whole genome shotgun (WGS) entry which is preliminary data.</text>
</comment>
<dbReference type="STRING" id="362413.RC62_2667"/>
<sequence length="217" mass="25219">MILLLQLCLQSCKAQDKIKTKNNQPQADRIMYPTITKDFETFDNYRYENRKDKTSLVLTEFDANEGLLMIVKLEESRFFLTLKESYFTVVKLYYKTGFIKSKGLGFNANAIGFKKGLWYEFDEQGKLIKEIDYDKDYKFTFEEILKFCESEKIKVDKGPIVQSTGFHTRISRNYSATSRESTWTIKCLKDAGTIQTIKLDGTTGKVLSRTDALYINN</sequence>